<feature type="region of interest" description="Disordered" evidence="2">
    <location>
        <begin position="54"/>
        <end position="74"/>
    </location>
</feature>
<dbReference type="AlphaFoldDB" id="A0A8K0RSC8"/>
<keyword evidence="1" id="KW-0378">Hydrolase</keyword>
<dbReference type="OrthoDB" id="5105784at2759"/>
<feature type="region of interest" description="Disordered" evidence="2">
    <location>
        <begin position="104"/>
        <end position="146"/>
    </location>
</feature>
<sequence>MRVHTTLGPLILSAGLCAARACAPHPRSTTTSSWTSEIATSTAIGSTATEIATTTTGLTSEETKTVAESDTTVESSVTILTSATETSTVEASISTVEASTLTIEASTSATEAPTRTTEDSTTTTTSPAQSVQSPLNGDFEDPTLAPWESTGTTAVLAQGNYCYEKNQCARLPGPYSGNTAKICQSVAIEQGYEYTFSAYLRQSCTYDAGEGEPIDCNPNTNTVQLTIDGAAFASKSVNWDNQWHEYSTTFRYIGPSIDSTDLCVAAVIAQGVTYEYFVDAVSLVRGESVPIPEES</sequence>
<gene>
    <name evidence="5" type="ORF">BKA59DRAFT_557489</name>
</gene>
<evidence type="ECO:0000259" key="4">
    <source>
        <dbReference type="Pfam" id="PF02018"/>
    </source>
</evidence>
<evidence type="ECO:0000256" key="1">
    <source>
        <dbReference type="ARBA" id="ARBA00022801"/>
    </source>
</evidence>
<dbReference type="InterPro" id="IPR008979">
    <property type="entry name" value="Galactose-bd-like_sf"/>
</dbReference>
<comment type="caution">
    <text evidence="5">The sequence shown here is derived from an EMBL/GenBank/DDBJ whole genome shotgun (WGS) entry which is preliminary data.</text>
</comment>
<feature type="chain" id="PRO_5035426056" description="CBM-cenC domain-containing protein" evidence="3">
    <location>
        <begin position="22"/>
        <end position="295"/>
    </location>
</feature>
<dbReference type="Gene3D" id="2.60.120.260">
    <property type="entry name" value="Galactose-binding domain-like"/>
    <property type="match status" value="1"/>
</dbReference>
<proteinExistence type="predicted"/>
<dbReference type="SUPFAM" id="SSF49785">
    <property type="entry name" value="Galactose-binding domain-like"/>
    <property type="match status" value="1"/>
</dbReference>
<dbReference type="Proteomes" id="UP000813427">
    <property type="component" value="Unassembled WGS sequence"/>
</dbReference>
<dbReference type="EMBL" id="JAGPXF010000005">
    <property type="protein sequence ID" value="KAH7242646.1"/>
    <property type="molecule type" value="Genomic_DNA"/>
</dbReference>
<dbReference type="InterPro" id="IPR003305">
    <property type="entry name" value="CenC_carb-bd"/>
</dbReference>
<evidence type="ECO:0000256" key="2">
    <source>
        <dbReference type="SAM" id="MobiDB-lite"/>
    </source>
</evidence>
<dbReference type="Pfam" id="PF02018">
    <property type="entry name" value="CBM_4_9"/>
    <property type="match status" value="1"/>
</dbReference>
<protein>
    <recommendedName>
        <fullName evidence="4">CBM-cenC domain-containing protein</fullName>
    </recommendedName>
</protein>
<evidence type="ECO:0000313" key="6">
    <source>
        <dbReference type="Proteomes" id="UP000813427"/>
    </source>
</evidence>
<accession>A0A8K0RSC8</accession>
<keyword evidence="3" id="KW-0732">Signal</keyword>
<reference evidence="5" key="1">
    <citation type="journal article" date="2021" name="Nat. Commun.">
        <title>Genetic determinants of endophytism in the Arabidopsis root mycobiome.</title>
        <authorList>
            <person name="Mesny F."/>
            <person name="Miyauchi S."/>
            <person name="Thiergart T."/>
            <person name="Pickel B."/>
            <person name="Atanasova L."/>
            <person name="Karlsson M."/>
            <person name="Huettel B."/>
            <person name="Barry K.W."/>
            <person name="Haridas S."/>
            <person name="Chen C."/>
            <person name="Bauer D."/>
            <person name="Andreopoulos W."/>
            <person name="Pangilinan J."/>
            <person name="LaButti K."/>
            <person name="Riley R."/>
            <person name="Lipzen A."/>
            <person name="Clum A."/>
            <person name="Drula E."/>
            <person name="Henrissat B."/>
            <person name="Kohler A."/>
            <person name="Grigoriev I.V."/>
            <person name="Martin F.M."/>
            <person name="Hacquard S."/>
        </authorList>
    </citation>
    <scope>NUCLEOTIDE SEQUENCE</scope>
    <source>
        <strain evidence="5">MPI-SDFR-AT-0068</strain>
    </source>
</reference>
<feature type="compositionally biased region" description="Low complexity" evidence="2">
    <location>
        <begin position="110"/>
        <end position="128"/>
    </location>
</feature>
<name>A0A8K0RSC8_9HYPO</name>
<keyword evidence="6" id="KW-1185">Reference proteome</keyword>
<evidence type="ECO:0000313" key="5">
    <source>
        <dbReference type="EMBL" id="KAH7242646.1"/>
    </source>
</evidence>
<dbReference type="GO" id="GO:0016798">
    <property type="term" value="F:hydrolase activity, acting on glycosyl bonds"/>
    <property type="evidence" value="ECO:0007669"/>
    <property type="project" value="InterPro"/>
</dbReference>
<feature type="domain" description="CBM-cenC" evidence="4">
    <location>
        <begin position="135"/>
        <end position="259"/>
    </location>
</feature>
<evidence type="ECO:0000256" key="3">
    <source>
        <dbReference type="SAM" id="SignalP"/>
    </source>
</evidence>
<organism evidence="5 6">
    <name type="scientific">Fusarium tricinctum</name>
    <dbReference type="NCBI Taxonomy" id="61284"/>
    <lineage>
        <taxon>Eukaryota</taxon>
        <taxon>Fungi</taxon>
        <taxon>Dikarya</taxon>
        <taxon>Ascomycota</taxon>
        <taxon>Pezizomycotina</taxon>
        <taxon>Sordariomycetes</taxon>
        <taxon>Hypocreomycetidae</taxon>
        <taxon>Hypocreales</taxon>
        <taxon>Nectriaceae</taxon>
        <taxon>Fusarium</taxon>
        <taxon>Fusarium tricinctum species complex</taxon>
    </lineage>
</organism>
<feature type="signal peptide" evidence="3">
    <location>
        <begin position="1"/>
        <end position="21"/>
    </location>
</feature>